<dbReference type="GO" id="GO:0005829">
    <property type="term" value="C:cytosol"/>
    <property type="evidence" value="ECO:0007669"/>
    <property type="project" value="TreeGrafter"/>
</dbReference>
<evidence type="ECO:0000313" key="4">
    <source>
        <dbReference type="Proteomes" id="UP001168990"/>
    </source>
</evidence>
<accession>A0AA39F8Z4</accession>
<reference evidence="3" key="2">
    <citation type="submission" date="2023-03" db="EMBL/GenBank/DDBJ databases">
        <authorList>
            <person name="Inwood S.N."/>
            <person name="Skelly J.G."/>
            <person name="Guhlin J."/>
            <person name="Harrop T.W.R."/>
            <person name="Goldson S.G."/>
            <person name="Dearden P.K."/>
        </authorList>
    </citation>
    <scope>NUCLEOTIDE SEQUENCE</scope>
    <source>
        <strain evidence="3">Irish</strain>
        <tissue evidence="3">Whole body</tissue>
    </source>
</reference>
<gene>
    <name evidence="3" type="ORF">PV328_003696</name>
</gene>
<comment type="similarity">
    <text evidence="1">Belongs to the TIP41 family.</text>
</comment>
<dbReference type="AlphaFoldDB" id="A0AA39F8Z4"/>
<evidence type="ECO:0000256" key="2">
    <source>
        <dbReference type="ARBA" id="ARBA00018951"/>
    </source>
</evidence>
<name>A0AA39F8Z4_9HYME</name>
<dbReference type="EMBL" id="JAQQBS010001422">
    <property type="protein sequence ID" value="KAK0165150.1"/>
    <property type="molecule type" value="Genomic_DNA"/>
</dbReference>
<dbReference type="Pfam" id="PF04176">
    <property type="entry name" value="TIP41"/>
    <property type="match status" value="1"/>
</dbReference>
<dbReference type="GO" id="GO:0031929">
    <property type="term" value="P:TOR signaling"/>
    <property type="evidence" value="ECO:0007669"/>
    <property type="project" value="TreeGrafter"/>
</dbReference>
<dbReference type="PANTHER" id="PTHR21021">
    <property type="entry name" value="GAF/PUTATIVE CYTOSKELETAL PROTEIN"/>
    <property type="match status" value="1"/>
</dbReference>
<organism evidence="3 4">
    <name type="scientific">Microctonus aethiopoides</name>
    <dbReference type="NCBI Taxonomy" id="144406"/>
    <lineage>
        <taxon>Eukaryota</taxon>
        <taxon>Metazoa</taxon>
        <taxon>Ecdysozoa</taxon>
        <taxon>Arthropoda</taxon>
        <taxon>Hexapoda</taxon>
        <taxon>Insecta</taxon>
        <taxon>Pterygota</taxon>
        <taxon>Neoptera</taxon>
        <taxon>Endopterygota</taxon>
        <taxon>Hymenoptera</taxon>
        <taxon>Apocrita</taxon>
        <taxon>Ichneumonoidea</taxon>
        <taxon>Braconidae</taxon>
        <taxon>Euphorinae</taxon>
        <taxon>Microctonus</taxon>
    </lineage>
</organism>
<keyword evidence="4" id="KW-1185">Reference proteome</keyword>
<reference evidence="3" key="1">
    <citation type="journal article" date="2023" name="bioRxiv">
        <title>Scaffold-level genome assemblies of two parasitoid biocontrol wasps reveal the parthenogenesis mechanism and an associated novel virus.</title>
        <authorList>
            <person name="Inwood S."/>
            <person name="Skelly J."/>
            <person name="Guhlin J."/>
            <person name="Harrop T."/>
            <person name="Goldson S."/>
            <person name="Dearden P."/>
        </authorList>
    </citation>
    <scope>NUCLEOTIDE SEQUENCE</scope>
    <source>
        <strain evidence="3">Irish</strain>
        <tissue evidence="3">Whole body</tissue>
    </source>
</reference>
<evidence type="ECO:0000313" key="3">
    <source>
        <dbReference type="EMBL" id="KAK0165150.1"/>
    </source>
</evidence>
<dbReference type="Proteomes" id="UP001168990">
    <property type="component" value="Unassembled WGS sequence"/>
</dbReference>
<proteinExistence type="inferred from homology"/>
<protein>
    <recommendedName>
        <fullName evidence="2">TIP41-like protein</fullName>
    </recommendedName>
</protein>
<dbReference type="PANTHER" id="PTHR21021:SF16">
    <property type="entry name" value="TIP41-LIKE PROTEIN"/>
    <property type="match status" value="1"/>
</dbReference>
<comment type="caution">
    <text evidence="3">The sequence shown here is derived from an EMBL/GenBank/DDBJ whole genome shotgun (WGS) entry which is preliminary data.</text>
</comment>
<sequence>MKKDMTTVKGPEGIDIKRFPKFKEGFEAKPWKIQATRSHILHSKCSQNEETCALNPCNFCVYNRELELKHLPDMVFPNNILSLEHETGAKIEFNALDALKRVSNGKINIRLPIANEWRESRADCKEFLEEKVKPFDWTFTTDYMGTISGFHVEETEDRINFDLLTRRGGISFYQDLTLYEDEVHDRGVASLSVKIRVMTDGLFILLRYFLRIDGSMIRINDTRIYHHFQTPYILREYTSRESKIKDLDVPPGLLIEPSLIASRVPLKHSVYHKLSIEPKPGEDTTQLLDNQSTNDAAQVEAMHEDEASNSNT</sequence>
<dbReference type="InterPro" id="IPR051330">
    <property type="entry name" value="Phosphatase_reg/MetRdx"/>
</dbReference>
<dbReference type="InterPro" id="IPR007303">
    <property type="entry name" value="TIP41-like"/>
</dbReference>
<evidence type="ECO:0000256" key="1">
    <source>
        <dbReference type="ARBA" id="ARBA00006658"/>
    </source>
</evidence>